<dbReference type="Pfam" id="PF00400">
    <property type="entry name" value="WD40"/>
    <property type="match status" value="1"/>
</dbReference>
<comment type="similarity">
    <text evidence="1">Belongs to the WD repeat WDR48 family.</text>
</comment>
<dbReference type="InterPro" id="IPR051246">
    <property type="entry name" value="WDR48"/>
</dbReference>
<dbReference type="AlphaFoldDB" id="R7Q3R3"/>
<gene>
    <name evidence="6" type="ORF">CHC_T00009263001</name>
</gene>
<evidence type="ECO:0000256" key="5">
    <source>
        <dbReference type="SAM" id="MobiDB-lite"/>
    </source>
</evidence>
<keyword evidence="2 4" id="KW-0853">WD repeat</keyword>
<dbReference type="Pfam" id="PF25178">
    <property type="entry name" value="Beta-prop_WDR41"/>
    <property type="match status" value="1"/>
</dbReference>
<reference evidence="7" key="1">
    <citation type="journal article" date="2013" name="Proc. Natl. Acad. Sci. U.S.A.">
        <title>Genome structure and metabolic features in the red seaweed Chondrus crispus shed light on evolution of the Archaeplastida.</title>
        <authorList>
            <person name="Collen J."/>
            <person name="Porcel B."/>
            <person name="Carre W."/>
            <person name="Ball S.G."/>
            <person name="Chaparro C."/>
            <person name="Tonon T."/>
            <person name="Barbeyron T."/>
            <person name="Michel G."/>
            <person name="Noel B."/>
            <person name="Valentin K."/>
            <person name="Elias M."/>
            <person name="Artiguenave F."/>
            <person name="Arun A."/>
            <person name="Aury J.M."/>
            <person name="Barbosa-Neto J.F."/>
            <person name="Bothwell J.H."/>
            <person name="Bouget F.Y."/>
            <person name="Brillet L."/>
            <person name="Cabello-Hurtado F."/>
            <person name="Capella-Gutierrez S."/>
            <person name="Charrier B."/>
            <person name="Cladiere L."/>
            <person name="Cock J.M."/>
            <person name="Coelho S.M."/>
            <person name="Colleoni C."/>
            <person name="Czjzek M."/>
            <person name="Da Silva C."/>
            <person name="Delage L."/>
            <person name="Denoeud F."/>
            <person name="Deschamps P."/>
            <person name="Dittami S.M."/>
            <person name="Gabaldon T."/>
            <person name="Gachon C.M."/>
            <person name="Groisillier A."/>
            <person name="Herve C."/>
            <person name="Jabbari K."/>
            <person name="Katinka M."/>
            <person name="Kloareg B."/>
            <person name="Kowalczyk N."/>
            <person name="Labadie K."/>
            <person name="Leblanc C."/>
            <person name="Lopez P.J."/>
            <person name="McLachlan D.H."/>
            <person name="Meslet-Cladiere L."/>
            <person name="Moustafa A."/>
            <person name="Nehr Z."/>
            <person name="Nyvall Collen P."/>
            <person name="Panaud O."/>
            <person name="Partensky F."/>
            <person name="Poulain J."/>
            <person name="Rensing S.A."/>
            <person name="Rousvoal S."/>
            <person name="Samson G."/>
            <person name="Symeonidi A."/>
            <person name="Weissenbach J."/>
            <person name="Zambounis A."/>
            <person name="Wincker P."/>
            <person name="Boyen C."/>
        </authorList>
    </citation>
    <scope>NUCLEOTIDE SEQUENCE [LARGE SCALE GENOMIC DNA]</scope>
    <source>
        <strain evidence="7">cv. Stackhouse</strain>
    </source>
</reference>
<evidence type="ECO:0000313" key="7">
    <source>
        <dbReference type="Proteomes" id="UP000012073"/>
    </source>
</evidence>
<dbReference type="CDD" id="cd17041">
    <property type="entry name" value="Ubl_WDR48"/>
    <property type="match status" value="1"/>
</dbReference>
<dbReference type="InterPro" id="IPR036322">
    <property type="entry name" value="WD40_repeat_dom_sf"/>
</dbReference>
<feature type="region of interest" description="Disordered" evidence="5">
    <location>
        <begin position="521"/>
        <end position="544"/>
    </location>
</feature>
<dbReference type="InterPro" id="IPR015943">
    <property type="entry name" value="WD40/YVTN_repeat-like_dom_sf"/>
</dbReference>
<evidence type="ECO:0000256" key="4">
    <source>
        <dbReference type="PROSITE-ProRule" id="PRU00221"/>
    </source>
</evidence>
<dbReference type="PhylomeDB" id="R7Q3R3"/>
<proteinExistence type="inferred from homology"/>
<dbReference type="Pfam" id="PF11816">
    <property type="entry name" value="DUF3337"/>
    <property type="match status" value="1"/>
</dbReference>
<dbReference type="InterPro" id="IPR021772">
    <property type="entry name" value="WDR48/Bun107"/>
</dbReference>
<feature type="repeat" description="WD" evidence="4">
    <location>
        <begin position="171"/>
        <end position="212"/>
    </location>
</feature>
<dbReference type="GO" id="GO:0000724">
    <property type="term" value="P:double-strand break repair via homologous recombination"/>
    <property type="evidence" value="ECO:0007669"/>
    <property type="project" value="TreeGrafter"/>
</dbReference>
<dbReference type="OMA" id="IRHYHIL"/>
<keyword evidence="7" id="KW-1185">Reference proteome</keyword>
<feature type="repeat" description="WD" evidence="4">
    <location>
        <begin position="29"/>
        <end position="60"/>
    </location>
</feature>
<evidence type="ECO:0000313" key="6">
    <source>
        <dbReference type="EMBL" id="CDF32125.1"/>
    </source>
</evidence>
<dbReference type="EMBL" id="HG001459">
    <property type="protein sequence ID" value="CDF32125.1"/>
    <property type="molecule type" value="Genomic_DNA"/>
</dbReference>
<dbReference type="RefSeq" id="XP_005711790.1">
    <property type="nucleotide sequence ID" value="XM_005711733.1"/>
</dbReference>
<protein>
    <submittedName>
        <fullName evidence="6">WD40-repeat containing protein</fullName>
    </submittedName>
</protein>
<dbReference type="Gene3D" id="2.130.10.10">
    <property type="entry name" value="YVTN repeat-like/Quinoprotein amine dehydrogenase"/>
    <property type="match status" value="2"/>
</dbReference>
<organism evidence="6 7">
    <name type="scientific">Chondrus crispus</name>
    <name type="common">Carrageen Irish moss</name>
    <name type="synonym">Polymorpha crispa</name>
    <dbReference type="NCBI Taxonomy" id="2769"/>
    <lineage>
        <taxon>Eukaryota</taxon>
        <taxon>Rhodophyta</taxon>
        <taxon>Florideophyceae</taxon>
        <taxon>Rhodymeniophycidae</taxon>
        <taxon>Gigartinales</taxon>
        <taxon>Gigartinaceae</taxon>
        <taxon>Chondrus</taxon>
    </lineage>
</organism>
<feature type="repeat" description="WD" evidence="4">
    <location>
        <begin position="213"/>
        <end position="254"/>
    </location>
</feature>
<dbReference type="Gramene" id="CDF32125">
    <property type="protein sequence ID" value="CDF32125"/>
    <property type="gene ID" value="CHC_T00009263001"/>
</dbReference>
<dbReference type="PROSITE" id="PS50082">
    <property type="entry name" value="WD_REPEATS_2"/>
    <property type="match status" value="5"/>
</dbReference>
<dbReference type="OrthoDB" id="2421129at2759"/>
<dbReference type="KEGG" id="ccp:CHC_T00009263001"/>
<dbReference type="PRINTS" id="PR00320">
    <property type="entry name" value="GPROTEINBRPT"/>
</dbReference>
<dbReference type="SUPFAM" id="SSF50978">
    <property type="entry name" value="WD40 repeat-like"/>
    <property type="match status" value="1"/>
</dbReference>
<evidence type="ECO:0000256" key="2">
    <source>
        <dbReference type="ARBA" id="ARBA00022574"/>
    </source>
</evidence>
<feature type="repeat" description="WD" evidence="4">
    <location>
        <begin position="124"/>
        <end position="163"/>
    </location>
</feature>
<dbReference type="SMART" id="SM00320">
    <property type="entry name" value="WD40"/>
    <property type="match status" value="7"/>
</dbReference>
<dbReference type="InterPro" id="IPR019775">
    <property type="entry name" value="WD40_repeat_CS"/>
</dbReference>
<dbReference type="InterPro" id="IPR020472">
    <property type="entry name" value="WD40_PAC1"/>
</dbReference>
<keyword evidence="3" id="KW-0677">Repeat</keyword>
<dbReference type="STRING" id="2769.R7Q3R3"/>
<dbReference type="PROSITE" id="PS00678">
    <property type="entry name" value="WD_REPEATS_1"/>
    <property type="match status" value="5"/>
</dbReference>
<dbReference type="PANTHER" id="PTHR19862">
    <property type="entry name" value="WD REPEAT-CONTAINING PROTEIN 48"/>
    <property type="match status" value="1"/>
</dbReference>
<name>R7Q3R3_CHOCR</name>
<dbReference type="InterPro" id="IPR040102">
    <property type="entry name" value="WDR41"/>
</dbReference>
<dbReference type="PROSITE" id="PS50294">
    <property type="entry name" value="WD_REPEATS_REGION"/>
    <property type="match status" value="4"/>
</dbReference>
<dbReference type="GO" id="GO:0043130">
    <property type="term" value="F:ubiquitin binding"/>
    <property type="evidence" value="ECO:0007669"/>
    <property type="project" value="TreeGrafter"/>
</dbReference>
<feature type="repeat" description="WD" evidence="4">
    <location>
        <begin position="81"/>
        <end position="122"/>
    </location>
</feature>
<accession>R7Q3R3</accession>
<sequence>MVGSAAFADRLGATSRRDERVSYILREPETRHRFGISALVFAKDQLFTAGRDGTVRSWEIPAPPYRRPAADIPVAGAVRTFDEHVDWVNDVVLVDQFERLVSCSSDTTLKVWNMNDARRSLRTLVEHTDYVKALAVVPSGVASGSLDGRVLVWDLVTGSLRLECGVDLEEGQQRNGSVYCMSASVEGNVLVSGSTDKTISVWDVRTGDRVVHLRGHSDSVRCLTMKHDGRMMLSGGSDSTVKLWDLRQERCVRSFDSYADSSVWAVASNYEFDSFVSGGRDGSVWHTDIAADVASLVVEVADSDVRSNMVLDVALTPCNSAVWVSTTGSTVRLWPLPQEATGRMTDSDDASNAAGANVPTVQEKPADLEADIALQRPADVHTDRPLCLIPGLPGIIAQKIMNDRRHVLTCDTQGEYCIWDITRGVLEKSLGIIEDRDIDEVAKSQDKEVCIPSWFQVDIRLGSLSVRLDKSNAANAEIYAVDAGLDADTEEVKVNIGEHVVRALFRKWHEEYKKRISNGEESMDLRARSPPTNAQKNAADRANNLPPYSLPSHIPVIVTEDQSPVPILRRVVGSFQGNEQEVMPGWVLDLIRDGKGQVREAVKVSFGLEPEDGTGLPLLKPTTLTAPRVLRVKKVAAYIAREFKEQNTGVNVNQEHLEVLCNGKVLPSYMSLAAVRQFRWRSPDDLKLSFRLKPGVQAV</sequence>
<dbReference type="InterPro" id="IPR001680">
    <property type="entry name" value="WD40_rpt"/>
</dbReference>
<evidence type="ECO:0000256" key="1">
    <source>
        <dbReference type="ARBA" id="ARBA00006917"/>
    </source>
</evidence>
<dbReference type="Proteomes" id="UP000012073">
    <property type="component" value="Unassembled WGS sequence"/>
</dbReference>
<dbReference type="GeneID" id="17319495"/>
<dbReference type="PANTHER" id="PTHR19862:SF14">
    <property type="entry name" value="WD REPEAT-CONTAINING PROTEIN 48"/>
    <property type="match status" value="1"/>
</dbReference>
<evidence type="ECO:0000256" key="3">
    <source>
        <dbReference type="ARBA" id="ARBA00022737"/>
    </source>
</evidence>
<dbReference type="CDD" id="cd00200">
    <property type="entry name" value="WD40"/>
    <property type="match status" value="1"/>
</dbReference>